<name>A0A3S5AFD1_9PLAT</name>
<comment type="caution">
    <text evidence="1">The sequence shown here is derived from an EMBL/GenBank/DDBJ whole genome shotgun (WGS) entry which is preliminary data.</text>
</comment>
<organism evidence="1 2">
    <name type="scientific">Protopolystoma xenopodis</name>
    <dbReference type="NCBI Taxonomy" id="117903"/>
    <lineage>
        <taxon>Eukaryota</taxon>
        <taxon>Metazoa</taxon>
        <taxon>Spiralia</taxon>
        <taxon>Lophotrochozoa</taxon>
        <taxon>Platyhelminthes</taxon>
        <taxon>Monogenea</taxon>
        <taxon>Polyopisthocotylea</taxon>
        <taxon>Polystomatidea</taxon>
        <taxon>Polystomatidae</taxon>
        <taxon>Protopolystoma</taxon>
    </lineage>
</organism>
<accession>A0A3S5AFD1</accession>
<dbReference type="EMBL" id="CAAALY010056790">
    <property type="protein sequence ID" value="VEL22506.1"/>
    <property type="molecule type" value="Genomic_DNA"/>
</dbReference>
<dbReference type="Proteomes" id="UP000784294">
    <property type="component" value="Unassembled WGS sequence"/>
</dbReference>
<reference evidence="1" key="1">
    <citation type="submission" date="2018-11" db="EMBL/GenBank/DDBJ databases">
        <authorList>
            <consortium name="Pathogen Informatics"/>
        </authorList>
    </citation>
    <scope>NUCLEOTIDE SEQUENCE</scope>
</reference>
<gene>
    <name evidence="1" type="ORF">PXEA_LOCUS15946</name>
</gene>
<sequence length="147" mass="16220">MHRSTLGHRRQTSDIPHLTSLHFVPDHAFSTDLGLRQAYSLSLVPVDPVLASPFMTTVSVPLDPKVGSGDSSADPCRVEALLHNIPHPGIPPNCGSVPTRDSSLPSSPRLRRLFKVPLMNRPVSSVYVENIVSKSQLRFFRLFSLMI</sequence>
<evidence type="ECO:0000313" key="2">
    <source>
        <dbReference type="Proteomes" id="UP000784294"/>
    </source>
</evidence>
<dbReference type="AlphaFoldDB" id="A0A3S5AFD1"/>
<protein>
    <submittedName>
        <fullName evidence="1">Uncharacterized protein</fullName>
    </submittedName>
</protein>
<keyword evidence="2" id="KW-1185">Reference proteome</keyword>
<evidence type="ECO:0000313" key="1">
    <source>
        <dbReference type="EMBL" id="VEL22506.1"/>
    </source>
</evidence>
<proteinExistence type="predicted"/>